<evidence type="ECO:0000313" key="3">
    <source>
        <dbReference type="EMBL" id="GAA0314119.1"/>
    </source>
</evidence>
<sequence length="109" mass="12399">MKKVVALVLVHIILSSNVYPAITFAQEEAFIEEIAQTEYTDEEIERAREKYGITESTTYQPNSLLHGEFGFSGNPVGHILKVLAIPIVILVLFLSIKRKKNRDKKMPRI</sequence>
<accession>A0ABN0VQF8</accession>
<dbReference type="EMBL" id="BAAADJ010000002">
    <property type="protein sequence ID" value="GAA0314119.1"/>
    <property type="molecule type" value="Genomic_DNA"/>
</dbReference>
<feature type="chain" id="PRO_5047080423" evidence="2">
    <location>
        <begin position="21"/>
        <end position="109"/>
    </location>
</feature>
<keyword evidence="1" id="KW-0472">Membrane</keyword>
<dbReference type="RefSeq" id="WP_343795335.1">
    <property type="nucleotide sequence ID" value="NZ_BAAADJ010000002.1"/>
</dbReference>
<keyword evidence="2" id="KW-0732">Signal</keyword>
<comment type="caution">
    <text evidence="3">The sequence shown here is derived from an EMBL/GenBank/DDBJ whole genome shotgun (WGS) entry which is preliminary data.</text>
</comment>
<evidence type="ECO:0000256" key="1">
    <source>
        <dbReference type="SAM" id="Phobius"/>
    </source>
</evidence>
<protein>
    <submittedName>
        <fullName evidence="3">Uncharacterized protein</fullName>
    </submittedName>
</protein>
<keyword evidence="1" id="KW-1133">Transmembrane helix</keyword>
<feature type="transmembrane region" description="Helical" evidence="1">
    <location>
        <begin position="78"/>
        <end position="96"/>
    </location>
</feature>
<organism evidence="3 4">
    <name type="scientific">Bacillus carboniphilus</name>
    <dbReference type="NCBI Taxonomy" id="86663"/>
    <lineage>
        <taxon>Bacteria</taxon>
        <taxon>Bacillati</taxon>
        <taxon>Bacillota</taxon>
        <taxon>Bacilli</taxon>
        <taxon>Bacillales</taxon>
        <taxon>Bacillaceae</taxon>
        <taxon>Bacillus</taxon>
    </lineage>
</organism>
<evidence type="ECO:0000313" key="4">
    <source>
        <dbReference type="Proteomes" id="UP001500782"/>
    </source>
</evidence>
<evidence type="ECO:0000256" key="2">
    <source>
        <dbReference type="SAM" id="SignalP"/>
    </source>
</evidence>
<reference evidence="3 4" key="1">
    <citation type="journal article" date="2019" name="Int. J. Syst. Evol. Microbiol.">
        <title>The Global Catalogue of Microorganisms (GCM) 10K type strain sequencing project: providing services to taxonomists for standard genome sequencing and annotation.</title>
        <authorList>
            <consortium name="The Broad Institute Genomics Platform"/>
            <consortium name="The Broad Institute Genome Sequencing Center for Infectious Disease"/>
            <person name="Wu L."/>
            <person name="Ma J."/>
        </authorList>
    </citation>
    <scope>NUCLEOTIDE SEQUENCE [LARGE SCALE GENOMIC DNA]</scope>
    <source>
        <strain evidence="3 4">JCM 9731</strain>
    </source>
</reference>
<keyword evidence="1" id="KW-0812">Transmembrane</keyword>
<proteinExistence type="predicted"/>
<feature type="signal peptide" evidence="2">
    <location>
        <begin position="1"/>
        <end position="20"/>
    </location>
</feature>
<keyword evidence="4" id="KW-1185">Reference proteome</keyword>
<dbReference type="Proteomes" id="UP001500782">
    <property type="component" value="Unassembled WGS sequence"/>
</dbReference>
<name>A0ABN0VQF8_9BACI</name>
<gene>
    <name evidence="3" type="ORF">GCM10008967_00780</name>
</gene>